<dbReference type="Gene3D" id="3.30.950.10">
    <property type="entry name" value="Methyltransferase, Cobalt-precorrin-4 Transmethylase, Domain 2"/>
    <property type="match status" value="1"/>
</dbReference>
<sequence>MMKKIYLCNLLVMLIQTTMGNIYLIPNLLGGVALDVLPAQVANVVQSLTYFIVENEKSARKFIKLVTPDKVQADLKIVVIDKHHQDTDYQSFLSPCMEGHSIGIISEAGCPGIADPGADIVRVAHQKGLNVIPLVGPSSLLLAMMASGLNGQNFAFNGYLPIDKQERKKALKTLERKAREGQSQLFIETPYRNKQMLTDLIETLQANTLLCVACDITLPTEEIKTLPVHRWKKANIDVQKRPTIFIIGS</sequence>
<dbReference type="Gene3D" id="3.40.1010.10">
    <property type="entry name" value="Cobalt-precorrin-4 Transmethylase, Domain 1"/>
    <property type="match status" value="1"/>
</dbReference>
<organism evidence="1 2">
    <name type="scientific">Capnocytophaga ochracea</name>
    <dbReference type="NCBI Taxonomy" id="1018"/>
    <lineage>
        <taxon>Bacteria</taxon>
        <taxon>Pseudomonadati</taxon>
        <taxon>Bacteroidota</taxon>
        <taxon>Flavobacteriia</taxon>
        <taxon>Flavobacteriales</taxon>
        <taxon>Flavobacteriaceae</taxon>
        <taxon>Capnocytophaga</taxon>
    </lineage>
</organism>
<protein>
    <submittedName>
        <fullName evidence="1">Ribosomal RNA small subunit methyltransferase I</fullName>
        <ecNumber evidence="1">2.1.1.198</ecNumber>
    </submittedName>
</protein>
<dbReference type="SUPFAM" id="SSF53790">
    <property type="entry name" value="Tetrapyrrole methylase"/>
    <property type="match status" value="1"/>
</dbReference>
<name>A0A2X2SKR4_CAPOC</name>
<gene>
    <name evidence="1" type="primary">rsmI_2</name>
    <name evidence="1" type="ORF">NCTC11545_01078</name>
</gene>
<dbReference type="GO" id="GO:0032259">
    <property type="term" value="P:methylation"/>
    <property type="evidence" value="ECO:0007669"/>
    <property type="project" value="UniProtKB-KW"/>
</dbReference>
<evidence type="ECO:0000313" key="1">
    <source>
        <dbReference type="EMBL" id="SQA93702.1"/>
    </source>
</evidence>
<proteinExistence type="predicted"/>
<accession>A0A2X2SKR4</accession>
<dbReference type="PANTHER" id="PTHR46111:SF2">
    <property type="entry name" value="SAM-DEPENDENT METHYLTRANSFERASE"/>
    <property type="match status" value="1"/>
</dbReference>
<dbReference type="PANTHER" id="PTHR46111">
    <property type="entry name" value="RIBOSOMAL RNA SMALL SUBUNIT METHYLTRANSFERASE I"/>
    <property type="match status" value="1"/>
</dbReference>
<dbReference type="GO" id="GO:0008168">
    <property type="term" value="F:methyltransferase activity"/>
    <property type="evidence" value="ECO:0007669"/>
    <property type="project" value="UniProtKB-KW"/>
</dbReference>
<keyword evidence="1" id="KW-0489">Methyltransferase</keyword>
<reference evidence="1 2" key="1">
    <citation type="submission" date="2018-06" db="EMBL/GenBank/DDBJ databases">
        <authorList>
            <consortium name="Pathogen Informatics"/>
            <person name="Doyle S."/>
        </authorList>
    </citation>
    <scope>NUCLEOTIDE SEQUENCE [LARGE SCALE GENOMIC DNA]</scope>
    <source>
        <strain evidence="1 2">NCTC11545</strain>
    </source>
</reference>
<dbReference type="Proteomes" id="UP000250169">
    <property type="component" value="Unassembled WGS sequence"/>
</dbReference>
<dbReference type="RefSeq" id="WP_111972500.1">
    <property type="nucleotide sequence ID" value="NZ_UAVS01000005.1"/>
</dbReference>
<dbReference type="AlphaFoldDB" id="A0A2X2SKR4"/>
<dbReference type="InterPro" id="IPR035996">
    <property type="entry name" value="4pyrrol_Methylase_sf"/>
</dbReference>
<keyword evidence="1" id="KW-0808">Transferase</keyword>
<dbReference type="PIRSF" id="PIRSF005917">
    <property type="entry name" value="MTase_YraL"/>
    <property type="match status" value="1"/>
</dbReference>
<dbReference type="InterPro" id="IPR008189">
    <property type="entry name" value="rRNA_ssu_MeTfrase_I"/>
</dbReference>
<dbReference type="InterPro" id="IPR014777">
    <property type="entry name" value="4pyrrole_Mease_sub1"/>
</dbReference>
<evidence type="ECO:0000313" key="2">
    <source>
        <dbReference type="Proteomes" id="UP000250169"/>
    </source>
</evidence>
<dbReference type="EMBL" id="UAVS01000005">
    <property type="protein sequence ID" value="SQA93702.1"/>
    <property type="molecule type" value="Genomic_DNA"/>
</dbReference>
<dbReference type="CDD" id="cd11649">
    <property type="entry name" value="RsmI_like"/>
    <property type="match status" value="1"/>
</dbReference>
<dbReference type="InterPro" id="IPR014776">
    <property type="entry name" value="4pyrrole_Mease_sub2"/>
</dbReference>
<dbReference type="EC" id="2.1.1.198" evidence="1"/>